<dbReference type="AlphaFoldDB" id="A0A5B7FYV2"/>
<evidence type="ECO:0000313" key="2">
    <source>
        <dbReference type="EMBL" id="MPC50439.1"/>
    </source>
</evidence>
<dbReference type="EMBL" id="VSRR010009505">
    <property type="protein sequence ID" value="MPC50439.1"/>
    <property type="molecule type" value="Genomic_DNA"/>
</dbReference>
<evidence type="ECO:0000256" key="1">
    <source>
        <dbReference type="SAM" id="MobiDB-lite"/>
    </source>
</evidence>
<dbReference type="Proteomes" id="UP000324222">
    <property type="component" value="Unassembled WGS sequence"/>
</dbReference>
<name>A0A5B7FYV2_PORTR</name>
<feature type="region of interest" description="Disordered" evidence="1">
    <location>
        <begin position="71"/>
        <end position="103"/>
    </location>
</feature>
<sequence length="103" mass="11445">MRYNETADDPPRLPATSSLPGRRASPLVPNPCLELLPRLTSKLRRSDRGEEGRWGGFLCAQLNYQNCGEGMQADITSESQSPATPRPARSIHGDREKDKILKI</sequence>
<proteinExistence type="predicted"/>
<reference evidence="2 3" key="1">
    <citation type="submission" date="2019-05" db="EMBL/GenBank/DDBJ databases">
        <title>Another draft genome of Portunus trituberculatus and its Hox gene families provides insights of decapod evolution.</title>
        <authorList>
            <person name="Jeong J.-H."/>
            <person name="Song I."/>
            <person name="Kim S."/>
            <person name="Choi T."/>
            <person name="Kim D."/>
            <person name="Ryu S."/>
            <person name="Kim W."/>
        </authorList>
    </citation>
    <scope>NUCLEOTIDE SEQUENCE [LARGE SCALE GENOMIC DNA]</scope>
    <source>
        <tissue evidence="2">Muscle</tissue>
    </source>
</reference>
<keyword evidence="3" id="KW-1185">Reference proteome</keyword>
<feature type="compositionally biased region" description="Basic and acidic residues" evidence="1">
    <location>
        <begin position="91"/>
        <end position="103"/>
    </location>
</feature>
<comment type="caution">
    <text evidence="2">The sequence shown here is derived from an EMBL/GenBank/DDBJ whole genome shotgun (WGS) entry which is preliminary data.</text>
</comment>
<evidence type="ECO:0000313" key="3">
    <source>
        <dbReference type="Proteomes" id="UP000324222"/>
    </source>
</evidence>
<organism evidence="2 3">
    <name type="scientific">Portunus trituberculatus</name>
    <name type="common">Swimming crab</name>
    <name type="synonym">Neptunus trituberculatus</name>
    <dbReference type="NCBI Taxonomy" id="210409"/>
    <lineage>
        <taxon>Eukaryota</taxon>
        <taxon>Metazoa</taxon>
        <taxon>Ecdysozoa</taxon>
        <taxon>Arthropoda</taxon>
        <taxon>Crustacea</taxon>
        <taxon>Multicrustacea</taxon>
        <taxon>Malacostraca</taxon>
        <taxon>Eumalacostraca</taxon>
        <taxon>Eucarida</taxon>
        <taxon>Decapoda</taxon>
        <taxon>Pleocyemata</taxon>
        <taxon>Brachyura</taxon>
        <taxon>Eubrachyura</taxon>
        <taxon>Portunoidea</taxon>
        <taxon>Portunidae</taxon>
        <taxon>Portuninae</taxon>
        <taxon>Portunus</taxon>
    </lineage>
</organism>
<feature type="compositionally biased region" description="Polar residues" evidence="1">
    <location>
        <begin position="74"/>
        <end position="83"/>
    </location>
</feature>
<accession>A0A5B7FYV2</accession>
<protein>
    <submittedName>
        <fullName evidence="2">Uncharacterized protein</fullName>
    </submittedName>
</protein>
<gene>
    <name evidence="2" type="ORF">E2C01_044266</name>
</gene>
<feature type="region of interest" description="Disordered" evidence="1">
    <location>
        <begin position="1"/>
        <end position="29"/>
    </location>
</feature>